<evidence type="ECO:0000256" key="4">
    <source>
        <dbReference type="ARBA" id="ARBA00022692"/>
    </source>
</evidence>
<keyword evidence="6 9" id="KW-0378">Hydrolase</keyword>
<feature type="active site" evidence="9">
    <location>
        <position position="178"/>
    </location>
</feature>
<dbReference type="UniPathway" id="UPA00665"/>
<dbReference type="Pfam" id="PF01252">
    <property type="entry name" value="Peptidase_A8"/>
    <property type="match status" value="1"/>
</dbReference>
<reference evidence="11 12" key="1">
    <citation type="submission" date="2019-04" db="EMBL/GenBank/DDBJ databases">
        <title>Psychroflexus halotolerans sp. nov., isolated from a marine solar saltern.</title>
        <authorList>
            <person name="Feng X."/>
        </authorList>
    </citation>
    <scope>NUCLEOTIDE SEQUENCE [LARGE SCALE GENOMIC DNA]</scope>
    <source>
        <strain evidence="11 12">WDS2C27</strain>
    </source>
</reference>
<dbReference type="HAMAP" id="MF_00161">
    <property type="entry name" value="LspA"/>
    <property type="match status" value="1"/>
</dbReference>
<dbReference type="GO" id="GO:0004190">
    <property type="term" value="F:aspartic-type endopeptidase activity"/>
    <property type="evidence" value="ECO:0007669"/>
    <property type="project" value="UniProtKB-UniRule"/>
</dbReference>
<keyword evidence="2 9" id="KW-1003">Cell membrane</keyword>
<keyword evidence="5 9" id="KW-0064">Aspartyl protease</keyword>
<dbReference type="PANTHER" id="PTHR33695">
    <property type="entry name" value="LIPOPROTEIN SIGNAL PEPTIDASE"/>
    <property type="match status" value="1"/>
</dbReference>
<evidence type="ECO:0000256" key="5">
    <source>
        <dbReference type="ARBA" id="ARBA00022750"/>
    </source>
</evidence>
<dbReference type="RefSeq" id="WP_138930816.1">
    <property type="nucleotide sequence ID" value="NZ_SWMU01000001.1"/>
</dbReference>
<dbReference type="GO" id="GO:0005886">
    <property type="term" value="C:plasma membrane"/>
    <property type="evidence" value="ECO:0007669"/>
    <property type="project" value="UniProtKB-SubCell"/>
</dbReference>
<evidence type="ECO:0000313" key="12">
    <source>
        <dbReference type="Proteomes" id="UP000306552"/>
    </source>
</evidence>
<comment type="function">
    <text evidence="9">This protein specifically catalyzes the removal of signal peptides from prolipoproteins.</text>
</comment>
<dbReference type="OrthoDB" id="9810259at2"/>
<dbReference type="Proteomes" id="UP000306552">
    <property type="component" value="Unassembled WGS sequence"/>
</dbReference>
<keyword evidence="12" id="KW-1185">Reference proteome</keyword>
<keyword evidence="11" id="KW-0449">Lipoprotein</keyword>
<feature type="transmembrane region" description="Helical" evidence="9">
    <location>
        <begin position="173"/>
        <end position="191"/>
    </location>
</feature>
<dbReference type="GO" id="GO:0006508">
    <property type="term" value="P:proteolysis"/>
    <property type="evidence" value="ECO:0007669"/>
    <property type="project" value="UniProtKB-KW"/>
</dbReference>
<keyword evidence="3 9" id="KW-0645">Protease</keyword>
<feature type="active site" evidence="9">
    <location>
        <position position="144"/>
    </location>
</feature>
<evidence type="ECO:0000313" key="11">
    <source>
        <dbReference type="EMBL" id="TKS57113.1"/>
    </source>
</evidence>
<comment type="caution">
    <text evidence="11">The sequence shown here is derived from an EMBL/GenBank/DDBJ whole genome shotgun (WGS) entry which is preliminary data.</text>
</comment>
<comment type="pathway">
    <text evidence="9">Protein modification; lipoprotein biosynthesis (signal peptide cleavage).</text>
</comment>
<dbReference type="InterPro" id="IPR001872">
    <property type="entry name" value="Peptidase_A8"/>
</dbReference>
<evidence type="ECO:0000256" key="2">
    <source>
        <dbReference type="ARBA" id="ARBA00022475"/>
    </source>
</evidence>
<evidence type="ECO:0000256" key="6">
    <source>
        <dbReference type="ARBA" id="ARBA00022801"/>
    </source>
</evidence>
<feature type="transmembrane region" description="Helical" evidence="9">
    <location>
        <begin position="6"/>
        <end position="24"/>
    </location>
</feature>
<gene>
    <name evidence="9" type="primary">lspA</name>
    <name evidence="11" type="ORF">FCN74_01465</name>
</gene>
<protein>
    <recommendedName>
        <fullName evidence="9">Lipoprotein signal peptidase</fullName>
        <ecNumber evidence="9">3.4.23.36</ecNumber>
    </recommendedName>
    <alternativeName>
        <fullName evidence="9">Prolipoprotein signal peptidase</fullName>
    </alternativeName>
    <alternativeName>
        <fullName evidence="9">Signal peptidase II</fullName>
        <shortName evidence="9">SPase II</shortName>
    </alternativeName>
</protein>
<dbReference type="NCBIfam" id="NF011369">
    <property type="entry name" value="PRK14788.1"/>
    <property type="match status" value="1"/>
</dbReference>
<evidence type="ECO:0000256" key="7">
    <source>
        <dbReference type="ARBA" id="ARBA00022989"/>
    </source>
</evidence>
<evidence type="ECO:0000256" key="1">
    <source>
        <dbReference type="ARBA" id="ARBA00006139"/>
    </source>
</evidence>
<evidence type="ECO:0000256" key="3">
    <source>
        <dbReference type="ARBA" id="ARBA00022670"/>
    </source>
</evidence>
<evidence type="ECO:0000256" key="10">
    <source>
        <dbReference type="RuleBase" id="RU004181"/>
    </source>
</evidence>
<dbReference type="AlphaFoldDB" id="A0A4U5TSN0"/>
<dbReference type="PRINTS" id="PR00781">
    <property type="entry name" value="LIPOSIGPTASE"/>
</dbReference>
<evidence type="ECO:0000256" key="8">
    <source>
        <dbReference type="ARBA" id="ARBA00023136"/>
    </source>
</evidence>
<keyword evidence="8 9" id="KW-0472">Membrane</keyword>
<feature type="transmembrane region" description="Helical" evidence="9">
    <location>
        <begin position="93"/>
        <end position="116"/>
    </location>
</feature>
<comment type="subcellular location">
    <subcellularLocation>
        <location evidence="9">Cell membrane</location>
        <topology evidence="9">Multi-pass membrane protein</topology>
    </subcellularLocation>
</comment>
<comment type="similarity">
    <text evidence="1 9 10">Belongs to the peptidase A8 family.</text>
</comment>
<name>A0A4U5TSN0_9FLAO</name>
<evidence type="ECO:0000256" key="9">
    <source>
        <dbReference type="HAMAP-Rule" id="MF_00161"/>
    </source>
</evidence>
<accession>A0A4U5TSN0</accession>
<dbReference type="EMBL" id="SWMU01000001">
    <property type="protein sequence ID" value="TKS57113.1"/>
    <property type="molecule type" value="Genomic_DNA"/>
</dbReference>
<comment type="catalytic activity">
    <reaction evidence="9">
        <text>Release of signal peptides from bacterial membrane prolipoproteins. Hydrolyzes -Xaa-Yaa-Zaa-|-(S,diacylglyceryl)Cys-, in which Xaa is hydrophobic (preferably Leu), and Yaa (Ala or Ser) and Zaa (Gly or Ala) have small, neutral side chains.</text>
        <dbReference type="EC" id="3.4.23.36"/>
    </reaction>
</comment>
<keyword evidence="7 9" id="KW-1133">Transmembrane helix</keyword>
<sequence>MNLKKSTWIIVVILIIDQISKIYIKTNFKLHESVEVFSWFQILFIENEGMAWGAKIPGDYGKIILTVFRLFAIVGIGWWLWDSTRKKAPKILLIAISLIFAGAMGNIIDSVIYGVIFNDSLGQVATAFPDAGGYAPLLKGKVVDMLYFPIYNDILPEWIPIWGGERFVFFEPVFNIADTAISTGFGILLVFHKKAFPKKDKTS</sequence>
<dbReference type="EC" id="3.4.23.36" evidence="9"/>
<organism evidence="11 12">
    <name type="scientific">Mesohalobacter halotolerans</name>
    <dbReference type="NCBI Taxonomy" id="1883405"/>
    <lineage>
        <taxon>Bacteria</taxon>
        <taxon>Pseudomonadati</taxon>
        <taxon>Bacteroidota</taxon>
        <taxon>Flavobacteriia</taxon>
        <taxon>Flavobacteriales</taxon>
        <taxon>Flavobacteriaceae</taxon>
        <taxon>Mesohalobacter</taxon>
    </lineage>
</organism>
<dbReference type="PANTHER" id="PTHR33695:SF1">
    <property type="entry name" value="LIPOPROTEIN SIGNAL PEPTIDASE"/>
    <property type="match status" value="1"/>
</dbReference>
<keyword evidence="4 9" id="KW-0812">Transmembrane</keyword>
<proteinExistence type="inferred from homology"/>
<feature type="transmembrane region" description="Helical" evidence="9">
    <location>
        <begin position="60"/>
        <end position="81"/>
    </location>
</feature>